<keyword evidence="2" id="KW-1185">Reference proteome</keyword>
<dbReference type="EMBL" id="JAKOGI010004121">
    <property type="protein sequence ID" value="KAJ8419935.1"/>
    <property type="molecule type" value="Genomic_DNA"/>
</dbReference>
<sequence>MESSLMCFLACITFRLRSSSSHKKWWNKLQNYAETSYEGEPSYTKIPYVSRDKVYSPGKYRGLGMKNLNMWIRAYVAKLVWAIVKKRDNLWIHWIRGRYIKARELWDYTQHVTQVDYPKENYKDIWSKVLTDWGISLKVEVYQLTQETATSKMTERVYLLNSQCSHKPCLADKKFYDV</sequence>
<gene>
    <name evidence="1" type="ORF">Cgig2_011574</name>
</gene>
<name>A0A9Q1GGE3_9CARY</name>
<proteinExistence type="predicted"/>
<comment type="caution">
    <text evidence="1">The sequence shown here is derived from an EMBL/GenBank/DDBJ whole genome shotgun (WGS) entry which is preliminary data.</text>
</comment>
<dbReference type="AlphaFoldDB" id="A0A9Q1GGE3"/>
<dbReference type="OrthoDB" id="1938625at2759"/>
<organism evidence="1 2">
    <name type="scientific">Carnegiea gigantea</name>
    <dbReference type="NCBI Taxonomy" id="171969"/>
    <lineage>
        <taxon>Eukaryota</taxon>
        <taxon>Viridiplantae</taxon>
        <taxon>Streptophyta</taxon>
        <taxon>Embryophyta</taxon>
        <taxon>Tracheophyta</taxon>
        <taxon>Spermatophyta</taxon>
        <taxon>Magnoliopsida</taxon>
        <taxon>eudicotyledons</taxon>
        <taxon>Gunneridae</taxon>
        <taxon>Pentapetalae</taxon>
        <taxon>Caryophyllales</taxon>
        <taxon>Cactineae</taxon>
        <taxon>Cactaceae</taxon>
        <taxon>Cactoideae</taxon>
        <taxon>Echinocereeae</taxon>
        <taxon>Carnegiea</taxon>
    </lineage>
</organism>
<evidence type="ECO:0000313" key="2">
    <source>
        <dbReference type="Proteomes" id="UP001153076"/>
    </source>
</evidence>
<dbReference type="Proteomes" id="UP001153076">
    <property type="component" value="Unassembled WGS sequence"/>
</dbReference>
<protein>
    <submittedName>
        <fullName evidence="1">Uncharacterized protein</fullName>
    </submittedName>
</protein>
<reference evidence="1" key="1">
    <citation type="submission" date="2022-04" db="EMBL/GenBank/DDBJ databases">
        <title>Carnegiea gigantea Genome sequencing and assembly v2.</title>
        <authorList>
            <person name="Copetti D."/>
            <person name="Sanderson M.J."/>
            <person name="Burquez A."/>
            <person name="Wojciechowski M.F."/>
        </authorList>
    </citation>
    <scope>NUCLEOTIDE SEQUENCE</scope>
    <source>
        <strain evidence="1">SGP5-SGP5p</strain>
        <tissue evidence="1">Aerial part</tissue>
    </source>
</reference>
<accession>A0A9Q1GGE3</accession>
<evidence type="ECO:0000313" key="1">
    <source>
        <dbReference type="EMBL" id="KAJ8419935.1"/>
    </source>
</evidence>